<feature type="domain" description="EF-hand" evidence="4">
    <location>
        <begin position="49"/>
        <end position="84"/>
    </location>
</feature>
<feature type="compositionally biased region" description="Polar residues" evidence="3">
    <location>
        <begin position="213"/>
        <end position="225"/>
    </location>
</feature>
<dbReference type="Gene3D" id="1.10.238.10">
    <property type="entry name" value="EF-hand"/>
    <property type="match status" value="1"/>
</dbReference>
<dbReference type="CDD" id="cd00213">
    <property type="entry name" value="S-100"/>
    <property type="match status" value="1"/>
</dbReference>
<feature type="compositionally biased region" description="Polar residues" evidence="3">
    <location>
        <begin position="232"/>
        <end position="250"/>
    </location>
</feature>
<feature type="compositionally biased region" description="Polar residues" evidence="3">
    <location>
        <begin position="428"/>
        <end position="458"/>
    </location>
</feature>
<evidence type="ECO:0000256" key="1">
    <source>
        <dbReference type="ARBA" id="ARBA00022723"/>
    </source>
</evidence>
<feature type="compositionally biased region" description="Polar residues" evidence="3">
    <location>
        <begin position="494"/>
        <end position="513"/>
    </location>
</feature>
<dbReference type="Pfam" id="PF01023">
    <property type="entry name" value="S_100"/>
    <property type="match status" value="1"/>
</dbReference>
<feature type="compositionally biased region" description="Low complexity" evidence="3">
    <location>
        <begin position="386"/>
        <end position="398"/>
    </location>
</feature>
<feature type="compositionally biased region" description="Polar residues" evidence="3">
    <location>
        <begin position="258"/>
        <end position="310"/>
    </location>
</feature>
<protein>
    <recommendedName>
        <fullName evidence="4">EF-hand domain-containing protein</fullName>
    </recommendedName>
</protein>
<feature type="region of interest" description="Disordered" evidence="3">
    <location>
        <begin position="92"/>
        <end position="576"/>
    </location>
</feature>
<dbReference type="PANTHER" id="PTHR11639">
    <property type="entry name" value="S100 CALCIUM-BINDING PROTEIN"/>
    <property type="match status" value="1"/>
</dbReference>
<feature type="compositionally biased region" description="Polar residues" evidence="3">
    <location>
        <begin position="473"/>
        <end position="486"/>
    </location>
</feature>
<dbReference type="Ensembl" id="ENSSSCT00060021861.1">
    <property type="protein sequence ID" value="ENSSSCP00060009021.1"/>
    <property type="gene ID" value="ENSSSCG00060016393.1"/>
</dbReference>
<name>A0A8D1T5F7_PIG</name>
<reference evidence="5" key="1">
    <citation type="submission" date="2025-08" db="UniProtKB">
        <authorList>
            <consortium name="Ensembl"/>
        </authorList>
    </citation>
    <scope>IDENTIFICATION</scope>
</reference>
<evidence type="ECO:0000313" key="6">
    <source>
        <dbReference type="Proteomes" id="UP000694723"/>
    </source>
</evidence>
<evidence type="ECO:0000313" key="5">
    <source>
        <dbReference type="Ensembl" id="ENSSSCP00060009021.1"/>
    </source>
</evidence>
<evidence type="ECO:0000259" key="4">
    <source>
        <dbReference type="PROSITE" id="PS50222"/>
    </source>
</evidence>
<dbReference type="Proteomes" id="UP000694723">
    <property type="component" value="Unplaced"/>
</dbReference>
<feature type="compositionally biased region" description="Polar residues" evidence="3">
    <location>
        <begin position="99"/>
        <end position="110"/>
    </location>
</feature>
<keyword evidence="1" id="KW-0479">Metal-binding</keyword>
<sequence>MPQLLRNINGIIEAFGRYARTEGDCAVLTRGELKRLLEQELADVIVKPHDPATVDEVLRLLDEDDTGTVEFKEFLVLVFKVAQACFRTLSESPEGACGSQESGSRVSAASQDLGGGQRSGTSVGRVGKGQDHAGSGSAQSEQASRGQGGPGPQTQGQDISAAQVSHQDNQSESQRQEGTSQLTQARGHVEQPQRVCKDRSPQTRERDAEGVQPQESTYGSQTQTVEQDRSHQTGSASIQPQEPTCGQTRGTETHSQDRSQTSQVVTGGHVQTQAGSQTQTHTQIAEQDSSLQTGSASIQPQEPTCGQTRGTETHSQDRSQTSQVVTGGHVQTQRSVTQIVEQNRSHQTGHATIQAQEFASGQTRGTVTNGQDRSQTNQVVIGGHFQTQEGGTQTVEQGSSHQTGSASIQPQEPTCGQTRGTETHSQDRSQTSQVVTGGYVQTQGITGTVEQESSQTAGHTGARDQGQTERQSDSGQRQTQESSNAAGETVLGGQAQTGTSTPTGRQDGCSTHPTCHVTGGQGESEPTTEVKQEWVDDLAGETVIPRQDQGSLHTRVPSAQGGEAAQPEGNRGLTARGLYSYFRSGKL</sequence>
<dbReference type="GO" id="GO:0005509">
    <property type="term" value="F:calcium ion binding"/>
    <property type="evidence" value="ECO:0007669"/>
    <property type="project" value="InterPro"/>
</dbReference>
<dbReference type="InterPro" id="IPR018247">
    <property type="entry name" value="EF_Hand_1_Ca_BS"/>
</dbReference>
<dbReference type="GO" id="GO:0046914">
    <property type="term" value="F:transition metal ion binding"/>
    <property type="evidence" value="ECO:0007669"/>
    <property type="project" value="InterPro"/>
</dbReference>
<organism evidence="5 6">
    <name type="scientific">Sus scrofa</name>
    <name type="common">Pig</name>
    <dbReference type="NCBI Taxonomy" id="9823"/>
    <lineage>
        <taxon>Eukaryota</taxon>
        <taxon>Metazoa</taxon>
        <taxon>Chordata</taxon>
        <taxon>Craniata</taxon>
        <taxon>Vertebrata</taxon>
        <taxon>Euteleostomi</taxon>
        <taxon>Mammalia</taxon>
        <taxon>Eutheria</taxon>
        <taxon>Laurasiatheria</taxon>
        <taxon>Artiodactyla</taxon>
        <taxon>Suina</taxon>
        <taxon>Suidae</taxon>
        <taxon>Sus</taxon>
    </lineage>
</organism>
<dbReference type="PROSITE" id="PS50222">
    <property type="entry name" value="EF_HAND_2"/>
    <property type="match status" value="1"/>
</dbReference>
<feature type="compositionally biased region" description="Basic and acidic residues" evidence="3">
    <location>
        <begin position="187"/>
        <end position="209"/>
    </location>
</feature>
<dbReference type="PANTHER" id="PTHR11639:SF26">
    <property type="entry name" value="CORNULIN"/>
    <property type="match status" value="1"/>
</dbReference>
<dbReference type="SUPFAM" id="SSF47473">
    <property type="entry name" value="EF-hand"/>
    <property type="match status" value="1"/>
</dbReference>
<dbReference type="AlphaFoldDB" id="A0A8D1T5F7"/>
<dbReference type="InterPro" id="IPR002048">
    <property type="entry name" value="EF_hand_dom"/>
</dbReference>
<accession>A0A8D1T5F7</accession>
<feature type="compositionally biased region" description="Polar residues" evidence="3">
    <location>
        <begin position="399"/>
        <end position="420"/>
    </location>
</feature>
<dbReference type="InterPro" id="IPR013787">
    <property type="entry name" value="S100_Ca-bd_sub"/>
</dbReference>
<keyword evidence="2" id="KW-0106">Calcium</keyword>
<dbReference type="PROSITE" id="PS00018">
    <property type="entry name" value="EF_HAND_1"/>
    <property type="match status" value="1"/>
</dbReference>
<evidence type="ECO:0000256" key="2">
    <source>
        <dbReference type="ARBA" id="ARBA00022837"/>
    </source>
</evidence>
<proteinExistence type="predicted"/>
<feature type="compositionally biased region" description="Polar residues" evidence="3">
    <location>
        <begin position="158"/>
        <end position="184"/>
    </location>
</feature>
<dbReference type="InterPro" id="IPR011992">
    <property type="entry name" value="EF-hand-dom_pair"/>
</dbReference>
<evidence type="ECO:0000256" key="3">
    <source>
        <dbReference type="SAM" id="MobiDB-lite"/>
    </source>
</evidence>
<feature type="compositionally biased region" description="Polar residues" evidence="3">
    <location>
        <begin position="318"/>
        <end position="379"/>
    </location>
</feature>
<dbReference type="InterPro" id="IPR034325">
    <property type="entry name" value="S-100_dom"/>
</dbReference>
<feature type="compositionally biased region" description="Low complexity" evidence="3">
    <location>
        <begin position="133"/>
        <end position="145"/>
    </location>
</feature>
<dbReference type="SMART" id="SM01394">
    <property type="entry name" value="S_100"/>
    <property type="match status" value="1"/>
</dbReference>